<comment type="caution">
    <text evidence="1">The sequence shown here is derived from an EMBL/GenBank/DDBJ whole genome shotgun (WGS) entry which is preliminary data.</text>
</comment>
<gene>
    <name evidence="1" type="ORF">ACEZDG_14090</name>
</gene>
<keyword evidence="2" id="KW-1185">Reference proteome</keyword>
<dbReference type="EMBL" id="JBHEZX010000005">
    <property type="protein sequence ID" value="MFC1410396.1"/>
    <property type="molecule type" value="Genomic_DNA"/>
</dbReference>
<evidence type="ECO:0000313" key="2">
    <source>
        <dbReference type="Proteomes" id="UP001592582"/>
    </source>
</evidence>
<protein>
    <submittedName>
        <fullName evidence="1">Uncharacterized protein</fullName>
    </submittedName>
</protein>
<name>A0ABV6V9K6_9ACTN</name>
<sequence length="144" mass="15471">MASTWPSTAGEDIAVDREVRAIELRVQHGMTYGEIATELGYAQESGARRAVERGLAARVAQQGELRDILIGVQLEILGEVFTGLRPKVRNGDARAAEVILKGLDRHAKLFGLDAPIQHNVTTPMVTADQLIAIIQQADGDGADS</sequence>
<evidence type="ECO:0000313" key="1">
    <source>
        <dbReference type="EMBL" id="MFC1410396.1"/>
    </source>
</evidence>
<dbReference type="Proteomes" id="UP001592582">
    <property type="component" value="Unassembled WGS sequence"/>
</dbReference>
<organism evidence="1 2">
    <name type="scientific">Streptacidiphilus alkalitolerans</name>
    <dbReference type="NCBI Taxonomy" id="3342712"/>
    <lineage>
        <taxon>Bacteria</taxon>
        <taxon>Bacillati</taxon>
        <taxon>Actinomycetota</taxon>
        <taxon>Actinomycetes</taxon>
        <taxon>Kitasatosporales</taxon>
        <taxon>Streptomycetaceae</taxon>
        <taxon>Streptacidiphilus</taxon>
    </lineage>
</organism>
<accession>A0ABV6V9K6</accession>
<proteinExistence type="predicted"/>
<reference evidence="1 2" key="1">
    <citation type="submission" date="2024-09" db="EMBL/GenBank/DDBJ databases">
        <authorList>
            <person name="Lee S.D."/>
        </authorList>
    </citation>
    <scope>NUCLEOTIDE SEQUENCE [LARGE SCALE GENOMIC DNA]</scope>
    <source>
        <strain evidence="1 2">N1-1</strain>
    </source>
</reference>